<reference evidence="18" key="1">
    <citation type="journal article" date="2020" name="bioRxiv">
        <title>Hybrid origin of Populus tomentosa Carr. identified through genome sequencing and phylogenomic analysis.</title>
        <authorList>
            <person name="An X."/>
            <person name="Gao K."/>
            <person name="Chen Z."/>
            <person name="Li J."/>
            <person name="Yang X."/>
            <person name="Yang X."/>
            <person name="Zhou J."/>
            <person name="Guo T."/>
            <person name="Zhao T."/>
            <person name="Huang S."/>
            <person name="Miao D."/>
            <person name="Khan W.U."/>
            <person name="Rao P."/>
            <person name="Ye M."/>
            <person name="Lei B."/>
            <person name="Liao W."/>
            <person name="Wang J."/>
            <person name="Ji L."/>
            <person name="Li Y."/>
            <person name="Guo B."/>
            <person name="Mustafa N.S."/>
            <person name="Li S."/>
            <person name="Yun Q."/>
            <person name="Keller S.R."/>
            <person name="Mao J."/>
            <person name="Zhang R."/>
            <person name="Strauss S.H."/>
        </authorList>
    </citation>
    <scope>NUCLEOTIDE SEQUENCE</scope>
    <source>
        <strain evidence="18">GM15</strain>
        <tissue evidence="18">Leaf</tissue>
    </source>
</reference>
<evidence type="ECO:0000256" key="10">
    <source>
        <dbReference type="ARBA" id="ARBA00022840"/>
    </source>
</evidence>
<evidence type="ECO:0000256" key="2">
    <source>
        <dbReference type="ARBA" id="ARBA00012513"/>
    </source>
</evidence>
<keyword evidence="11 15" id="KW-0472">Membrane</keyword>
<comment type="caution">
    <text evidence="18">The sequence shown here is derived from an EMBL/GenBank/DDBJ whole genome shotgun (WGS) entry which is preliminary data.</text>
</comment>
<dbReference type="Proteomes" id="UP000886885">
    <property type="component" value="Chromosome 16D"/>
</dbReference>
<dbReference type="CDD" id="cd14066">
    <property type="entry name" value="STKc_IRAK"/>
    <property type="match status" value="1"/>
</dbReference>
<feature type="domain" description="Protein kinase" evidence="17">
    <location>
        <begin position="330"/>
        <end position="622"/>
    </location>
</feature>
<evidence type="ECO:0000259" key="17">
    <source>
        <dbReference type="PROSITE" id="PS50011"/>
    </source>
</evidence>
<dbReference type="EC" id="2.7.11.1" evidence="2"/>
<name>A0A8X7Y6H0_POPTO</name>
<dbReference type="PROSITE" id="PS00108">
    <property type="entry name" value="PROTEIN_KINASE_ST"/>
    <property type="match status" value="1"/>
</dbReference>
<feature type="transmembrane region" description="Helical" evidence="15">
    <location>
        <begin position="263"/>
        <end position="287"/>
    </location>
</feature>
<evidence type="ECO:0000256" key="12">
    <source>
        <dbReference type="ARBA" id="ARBA00023170"/>
    </source>
</evidence>
<dbReference type="InterPro" id="IPR000719">
    <property type="entry name" value="Prot_kinase_dom"/>
</dbReference>
<keyword evidence="3" id="KW-1003">Cell membrane</keyword>
<dbReference type="PROSITE" id="PS00307">
    <property type="entry name" value="LECTIN_LEGUME_BETA"/>
    <property type="match status" value="1"/>
</dbReference>
<evidence type="ECO:0000256" key="13">
    <source>
        <dbReference type="ARBA" id="ARBA00023180"/>
    </source>
</evidence>
<dbReference type="GO" id="GO:0030246">
    <property type="term" value="F:carbohydrate binding"/>
    <property type="evidence" value="ECO:0007669"/>
    <property type="project" value="UniProtKB-KW"/>
</dbReference>
<keyword evidence="5" id="KW-0808">Transferase</keyword>
<evidence type="ECO:0000256" key="6">
    <source>
        <dbReference type="ARBA" id="ARBA00022729"/>
    </source>
</evidence>
<protein>
    <recommendedName>
        <fullName evidence="2">non-specific serine/threonine protein kinase</fullName>
        <ecNumber evidence="2">2.7.11.1</ecNumber>
    </recommendedName>
</protein>
<keyword evidence="7" id="KW-0430">Lectin</keyword>
<dbReference type="EMBL" id="JAAWWB010000032">
    <property type="protein sequence ID" value="KAG6743772.1"/>
    <property type="molecule type" value="Genomic_DNA"/>
</dbReference>
<keyword evidence="10 14" id="KW-0067">ATP-binding</keyword>
<dbReference type="FunFam" id="3.30.200.20:FF:000476">
    <property type="entry name" value="Probable L-type lectin-domain containing receptor kinase S.5"/>
    <property type="match status" value="1"/>
</dbReference>
<dbReference type="FunFam" id="1.10.510.10:FF:000626">
    <property type="entry name" value="probable L-type lectin-domain containing receptor kinase S.5"/>
    <property type="match status" value="1"/>
</dbReference>
<dbReference type="GO" id="GO:0005524">
    <property type="term" value="F:ATP binding"/>
    <property type="evidence" value="ECO:0007669"/>
    <property type="project" value="UniProtKB-UniRule"/>
</dbReference>
<dbReference type="AlphaFoldDB" id="A0A8X7Y6H0"/>
<keyword evidence="15" id="KW-0812">Transmembrane</keyword>
<comment type="subcellular location">
    <subcellularLocation>
        <location evidence="1">Cell membrane</location>
        <topology evidence="1">Single-pass type I membrane protein</topology>
    </subcellularLocation>
</comment>
<keyword evidence="13" id="KW-0325">Glycoprotein</keyword>
<keyword evidence="19" id="KW-1185">Reference proteome</keyword>
<dbReference type="PANTHER" id="PTHR27007">
    <property type="match status" value="1"/>
</dbReference>
<keyword evidence="9" id="KW-0418">Kinase</keyword>
<dbReference type="PROSITE" id="PS50011">
    <property type="entry name" value="PROTEIN_KINASE_DOM"/>
    <property type="match status" value="1"/>
</dbReference>
<gene>
    <name evidence="18" type="ORF">POTOM_052473</name>
</gene>
<proteinExistence type="predicted"/>
<keyword evidence="6 16" id="KW-0732">Signal</keyword>
<evidence type="ECO:0000256" key="15">
    <source>
        <dbReference type="SAM" id="Phobius"/>
    </source>
</evidence>
<evidence type="ECO:0000256" key="16">
    <source>
        <dbReference type="SAM" id="SignalP"/>
    </source>
</evidence>
<organism evidence="18 19">
    <name type="scientific">Populus tomentosa</name>
    <name type="common">Chinese white poplar</name>
    <dbReference type="NCBI Taxonomy" id="118781"/>
    <lineage>
        <taxon>Eukaryota</taxon>
        <taxon>Viridiplantae</taxon>
        <taxon>Streptophyta</taxon>
        <taxon>Embryophyta</taxon>
        <taxon>Tracheophyta</taxon>
        <taxon>Spermatophyta</taxon>
        <taxon>Magnoliopsida</taxon>
        <taxon>eudicotyledons</taxon>
        <taxon>Gunneridae</taxon>
        <taxon>Pentapetalae</taxon>
        <taxon>rosids</taxon>
        <taxon>fabids</taxon>
        <taxon>Malpighiales</taxon>
        <taxon>Salicaceae</taxon>
        <taxon>Saliceae</taxon>
        <taxon>Populus</taxon>
    </lineage>
</organism>
<evidence type="ECO:0000256" key="8">
    <source>
        <dbReference type="ARBA" id="ARBA00022741"/>
    </source>
</evidence>
<dbReference type="GO" id="GO:0005886">
    <property type="term" value="C:plasma membrane"/>
    <property type="evidence" value="ECO:0007669"/>
    <property type="project" value="UniProtKB-SubCell"/>
</dbReference>
<keyword evidence="15" id="KW-1133">Transmembrane helix</keyword>
<accession>A0A8X7Y6H0</accession>
<dbReference type="InterPro" id="IPR019825">
    <property type="entry name" value="Lectin_legB_Mn/Ca_BS"/>
</dbReference>
<evidence type="ECO:0000256" key="14">
    <source>
        <dbReference type="PROSITE-ProRule" id="PRU10141"/>
    </source>
</evidence>
<evidence type="ECO:0000313" key="18">
    <source>
        <dbReference type="EMBL" id="KAG6743772.1"/>
    </source>
</evidence>
<sequence length="652" mass="72619">MRFPLVAPSVILAVLWALALVQSLHFQFPNFTYLDRNRLILSHNISNIAYDAIQVTRDSYGISMENKAGRVMYKWPFRLWSNGGKNASFNTTFVLNIKKKTPSSGEGLAFILTEDPDVPVDSEGQWMGIVNSTLNGSKEARTVAVEFDTSKSFQADDLDDNHIGLDVNSIYSRRSVSLNDRGIYISKGEDITVDVRYDGKNLTVFVGEDMKNPVISEHLILSDYLPENVYVGFSGSTSNNTQLNCVKSWEFSGSEIKDSKLRWVWILVAVGSVLILLISIGIALFLCRKRGCEVDRLEDAYPNIDEAILGSSTAPRKYKFIELSKATGNFNPKNKLGKGGFGTVYKGILGNKEVAVKRISKKSTQGKQEFIAEVTTIGNLHHRNLVKLIGWCHERREYLLVYEYLPNGSLDKYVFCDEKPGTQEATLSWEKRLSVISGAAQALDYLHNGCMKRVLHRDIKASNIMLDLDFNAKLGDFGLARSIIRNEQTHHTTKELAGTPGYMAPESILTGRATTETDVYAFGVLVLEVACGRKPGGQTERDDYISNIVHGLWELYRRGTILEGADPRLDGIFKNEEMECVLILGLACCHPNPNDRPSMKTVLQVLTGEAPPPDVPAERPVFMWPPNPPSFKEWGNSIIGGDLSPFSELSGR</sequence>
<dbReference type="FunFam" id="2.60.120.200:FF:000198">
    <property type="entry name" value="Probable L-type lectin-domain containing receptor kinase S.5"/>
    <property type="match status" value="1"/>
</dbReference>
<evidence type="ECO:0000256" key="1">
    <source>
        <dbReference type="ARBA" id="ARBA00004251"/>
    </source>
</evidence>
<dbReference type="InterPro" id="IPR050528">
    <property type="entry name" value="L-type_Lectin-RKs"/>
</dbReference>
<dbReference type="GO" id="GO:0004674">
    <property type="term" value="F:protein serine/threonine kinase activity"/>
    <property type="evidence" value="ECO:0007669"/>
    <property type="project" value="UniProtKB-KW"/>
</dbReference>
<keyword evidence="8 14" id="KW-0547">Nucleotide-binding</keyword>
<keyword evidence="4" id="KW-0723">Serine/threonine-protein kinase</keyword>
<keyword evidence="12" id="KW-0675">Receptor</keyword>
<dbReference type="CDD" id="cd06899">
    <property type="entry name" value="lectin_legume_LecRK_Arcelin_ConA"/>
    <property type="match status" value="1"/>
</dbReference>
<evidence type="ECO:0000256" key="4">
    <source>
        <dbReference type="ARBA" id="ARBA00022527"/>
    </source>
</evidence>
<evidence type="ECO:0000256" key="11">
    <source>
        <dbReference type="ARBA" id="ARBA00023136"/>
    </source>
</evidence>
<evidence type="ECO:0000256" key="3">
    <source>
        <dbReference type="ARBA" id="ARBA00022475"/>
    </source>
</evidence>
<evidence type="ECO:0000313" key="19">
    <source>
        <dbReference type="Proteomes" id="UP000886885"/>
    </source>
</evidence>
<dbReference type="Pfam" id="PF00139">
    <property type="entry name" value="Lectin_legB"/>
    <property type="match status" value="1"/>
</dbReference>
<dbReference type="Pfam" id="PF00069">
    <property type="entry name" value="Pkinase"/>
    <property type="match status" value="1"/>
</dbReference>
<feature type="binding site" evidence="14">
    <location>
        <position position="357"/>
    </location>
    <ligand>
        <name>ATP</name>
        <dbReference type="ChEBI" id="CHEBI:30616"/>
    </ligand>
</feature>
<dbReference type="SMART" id="SM00220">
    <property type="entry name" value="S_TKc"/>
    <property type="match status" value="1"/>
</dbReference>
<evidence type="ECO:0000256" key="5">
    <source>
        <dbReference type="ARBA" id="ARBA00022679"/>
    </source>
</evidence>
<dbReference type="InterPro" id="IPR008271">
    <property type="entry name" value="Ser/Thr_kinase_AS"/>
</dbReference>
<evidence type="ECO:0000256" key="7">
    <source>
        <dbReference type="ARBA" id="ARBA00022734"/>
    </source>
</evidence>
<dbReference type="InterPro" id="IPR017441">
    <property type="entry name" value="Protein_kinase_ATP_BS"/>
</dbReference>
<feature type="signal peptide" evidence="16">
    <location>
        <begin position="1"/>
        <end position="23"/>
    </location>
</feature>
<dbReference type="OrthoDB" id="1913956at2759"/>
<dbReference type="PROSITE" id="PS00107">
    <property type="entry name" value="PROTEIN_KINASE_ATP"/>
    <property type="match status" value="1"/>
</dbReference>
<evidence type="ECO:0000256" key="9">
    <source>
        <dbReference type="ARBA" id="ARBA00022777"/>
    </source>
</evidence>
<dbReference type="InterPro" id="IPR001220">
    <property type="entry name" value="Legume_lectin_dom"/>
</dbReference>
<feature type="chain" id="PRO_5036455296" description="non-specific serine/threonine protein kinase" evidence="16">
    <location>
        <begin position="24"/>
        <end position="652"/>
    </location>
</feature>